<proteinExistence type="predicted"/>
<dbReference type="AlphaFoldDB" id="A0A165WUA5"/>
<keyword evidence="1" id="KW-0472">Membrane</keyword>
<accession>A0A165WUA5</accession>
<sequence length="62" mass="6726">MGLQVAFGASSTNDFCGMRAPAVMLCQTSPSYLDRRCLSATICFVLLTLVSLAISRKIVRKL</sequence>
<gene>
    <name evidence="2" type="ORF">SISSUDRAFT_717574</name>
</gene>
<feature type="transmembrane region" description="Helical" evidence="1">
    <location>
        <begin position="38"/>
        <end position="55"/>
    </location>
</feature>
<evidence type="ECO:0000313" key="3">
    <source>
        <dbReference type="Proteomes" id="UP000076798"/>
    </source>
</evidence>
<dbReference type="EMBL" id="KV428543">
    <property type="protein sequence ID" value="KZT31527.1"/>
    <property type="molecule type" value="Genomic_DNA"/>
</dbReference>
<keyword evidence="3" id="KW-1185">Reference proteome</keyword>
<keyword evidence="1" id="KW-0812">Transmembrane</keyword>
<evidence type="ECO:0000256" key="1">
    <source>
        <dbReference type="SAM" id="Phobius"/>
    </source>
</evidence>
<dbReference type="Proteomes" id="UP000076798">
    <property type="component" value="Unassembled WGS sequence"/>
</dbReference>
<protein>
    <submittedName>
        <fullName evidence="2">Uncharacterized protein</fullName>
    </submittedName>
</protein>
<reference evidence="2 3" key="1">
    <citation type="journal article" date="2016" name="Mol. Biol. Evol.">
        <title>Comparative Genomics of Early-Diverging Mushroom-Forming Fungi Provides Insights into the Origins of Lignocellulose Decay Capabilities.</title>
        <authorList>
            <person name="Nagy L.G."/>
            <person name="Riley R."/>
            <person name="Tritt A."/>
            <person name="Adam C."/>
            <person name="Daum C."/>
            <person name="Floudas D."/>
            <person name="Sun H."/>
            <person name="Yadav J.S."/>
            <person name="Pangilinan J."/>
            <person name="Larsson K.H."/>
            <person name="Matsuura K."/>
            <person name="Barry K."/>
            <person name="Labutti K."/>
            <person name="Kuo R."/>
            <person name="Ohm R.A."/>
            <person name="Bhattacharya S.S."/>
            <person name="Shirouzu T."/>
            <person name="Yoshinaga Y."/>
            <person name="Martin F.M."/>
            <person name="Grigoriev I.V."/>
            <person name="Hibbett D.S."/>
        </authorList>
    </citation>
    <scope>NUCLEOTIDE SEQUENCE [LARGE SCALE GENOMIC DNA]</scope>
    <source>
        <strain evidence="2 3">HHB10207 ss-3</strain>
    </source>
</reference>
<name>A0A165WUA5_9AGAM</name>
<evidence type="ECO:0000313" key="2">
    <source>
        <dbReference type="EMBL" id="KZT31527.1"/>
    </source>
</evidence>
<organism evidence="2 3">
    <name type="scientific">Sistotremastrum suecicum HHB10207 ss-3</name>
    <dbReference type="NCBI Taxonomy" id="1314776"/>
    <lineage>
        <taxon>Eukaryota</taxon>
        <taxon>Fungi</taxon>
        <taxon>Dikarya</taxon>
        <taxon>Basidiomycota</taxon>
        <taxon>Agaricomycotina</taxon>
        <taxon>Agaricomycetes</taxon>
        <taxon>Sistotremastrales</taxon>
        <taxon>Sistotremastraceae</taxon>
        <taxon>Sistotremastrum</taxon>
    </lineage>
</organism>
<keyword evidence="1" id="KW-1133">Transmembrane helix</keyword>